<accession>A0A4U0XJ13</accession>
<protein>
    <submittedName>
        <fullName evidence="2">Uncharacterized protein</fullName>
    </submittedName>
</protein>
<evidence type="ECO:0000313" key="3">
    <source>
        <dbReference type="Proteomes" id="UP000309340"/>
    </source>
</evidence>
<keyword evidence="1" id="KW-0732">Signal</keyword>
<dbReference type="AlphaFoldDB" id="A0A4U0XJ13"/>
<evidence type="ECO:0000256" key="1">
    <source>
        <dbReference type="SAM" id="SignalP"/>
    </source>
</evidence>
<evidence type="ECO:0000313" key="2">
    <source>
        <dbReference type="EMBL" id="TKA76166.1"/>
    </source>
</evidence>
<proteinExistence type="predicted"/>
<dbReference type="Proteomes" id="UP000309340">
    <property type="component" value="Unassembled WGS sequence"/>
</dbReference>
<sequence length="100" mass="10471">MLVAAASVVVFAAKLAAGIAVKTSPALEAMQSIIKVELGPGLYMITLPYGNASPQQKTLVGQPLLTQAVLSSTAVYTVGSAPGPEQYPQFRPSLNWVTRQ</sequence>
<organism evidence="2 3">
    <name type="scientific">Friedmanniomyces simplex</name>
    <dbReference type="NCBI Taxonomy" id="329884"/>
    <lineage>
        <taxon>Eukaryota</taxon>
        <taxon>Fungi</taxon>
        <taxon>Dikarya</taxon>
        <taxon>Ascomycota</taxon>
        <taxon>Pezizomycotina</taxon>
        <taxon>Dothideomycetes</taxon>
        <taxon>Dothideomycetidae</taxon>
        <taxon>Mycosphaerellales</taxon>
        <taxon>Teratosphaeriaceae</taxon>
        <taxon>Friedmanniomyces</taxon>
    </lineage>
</organism>
<comment type="caution">
    <text evidence="2">The sequence shown here is derived from an EMBL/GenBank/DDBJ whole genome shotgun (WGS) entry which is preliminary data.</text>
</comment>
<dbReference type="EMBL" id="NAJQ01000171">
    <property type="protein sequence ID" value="TKA76166.1"/>
    <property type="molecule type" value="Genomic_DNA"/>
</dbReference>
<feature type="chain" id="PRO_5020294876" evidence="1">
    <location>
        <begin position="21"/>
        <end position="100"/>
    </location>
</feature>
<keyword evidence="3" id="KW-1185">Reference proteome</keyword>
<gene>
    <name evidence="2" type="ORF">B0A55_03073</name>
</gene>
<feature type="signal peptide" evidence="1">
    <location>
        <begin position="1"/>
        <end position="20"/>
    </location>
</feature>
<name>A0A4U0XJ13_9PEZI</name>
<reference evidence="2 3" key="1">
    <citation type="submission" date="2017-03" db="EMBL/GenBank/DDBJ databases">
        <title>Genomes of endolithic fungi from Antarctica.</title>
        <authorList>
            <person name="Coleine C."/>
            <person name="Masonjones S."/>
            <person name="Stajich J.E."/>
        </authorList>
    </citation>
    <scope>NUCLEOTIDE SEQUENCE [LARGE SCALE GENOMIC DNA]</scope>
    <source>
        <strain evidence="2 3">CCFEE 5184</strain>
    </source>
</reference>
<dbReference type="OrthoDB" id="3926922at2759"/>